<evidence type="ECO:0000256" key="2">
    <source>
        <dbReference type="ARBA" id="ARBA00022448"/>
    </source>
</evidence>
<proteinExistence type="inferred from homology"/>
<keyword evidence="9 11" id="KW-0472">Membrane</keyword>
<name>A0A939DGD0_9GAMM</name>
<dbReference type="InterPro" id="IPR036942">
    <property type="entry name" value="Beta-barrel_TonB_sf"/>
</dbReference>
<evidence type="ECO:0000256" key="9">
    <source>
        <dbReference type="ARBA" id="ARBA00023136"/>
    </source>
</evidence>
<organism evidence="16 17">
    <name type="scientific">Parahaliea mediterranea</name>
    <dbReference type="NCBI Taxonomy" id="651086"/>
    <lineage>
        <taxon>Bacteria</taxon>
        <taxon>Pseudomonadati</taxon>
        <taxon>Pseudomonadota</taxon>
        <taxon>Gammaproteobacteria</taxon>
        <taxon>Cellvibrionales</taxon>
        <taxon>Halieaceae</taxon>
        <taxon>Parahaliea</taxon>
    </lineage>
</organism>
<dbReference type="GO" id="GO:0006826">
    <property type="term" value="P:iron ion transport"/>
    <property type="evidence" value="ECO:0007669"/>
    <property type="project" value="UniProtKB-KW"/>
</dbReference>
<keyword evidence="4" id="KW-0410">Iron transport</keyword>
<evidence type="ECO:0000256" key="6">
    <source>
        <dbReference type="ARBA" id="ARBA00023004"/>
    </source>
</evidence>
<dbReference type="Pfam" id="PF00593">
    <property type="entry name" value="TonB_dep_Rec_b-barrel"/>
    <property type="match status" value="1"/>
</dbReference>
<evidence type="ECO:0000256" key="3">
    <source>
        <dbReference type="ARBA" id="ARBA00022452"/>
    </source>
</evidence>
<dbReference type="EMBL" id="JAFKCZ010000009">
    <property type="protein sequence ID" value="MBN7797605.1"/>
    <property type="molecule type" value="Genomic_DNA"/>
</dbReference>
<sequence>MRNSEKNTIAIAVSLASFCAPQFVQANEAMVLEEVVVTAQKRSQSLQQVPLAVQALSGDTLAQNGVSTLSDLSSISPGFKLADTQGTSNISALRGVNSFAFGFGLEESIPFYLDGVYLGNGFDMLGDLLDIQRVEVLKGPQGTLFGRNASGGAISIVRNRPANEFEAELGTGLGNYGLLTSRGVVNVPVIDDVLMVRGGFSTRDRDGWQTNVITANEDGLAQDRMSGFVRALWIANHALEIEYAGDWTQQKDHPGYRSVSSVRPGSTTFTGLWDQANPASFYDQRSENNASGDRGMTLSLGGGSLVIPVIPAATPPDAIQNREIAGNALTLTWDMNEYLTLTSISSYRKVDTKVGTDADGGDLGLANTWELGTTREFNQELRINAAWESVDWLAGFNYYQQDRDMDITTHVSSLVALQRIGLDGREMRITESSAGQNETESYSVFADATWHVSDRLNLTAGIRYSHDEKEYSLIDAGNDSFNDQGILYPNFDQLADPSTTSWANDWSNVSGRVGFDYGYSDNVMLYGSVSQGYKSGGFNTRLTVEGSAADGYFSPDFGTEPFDEETNINYELGFKSDVFDGRLRFNSSIFYYLYEDLQVLLADGNSPVGRTVNASEVTGYGWDSELTYLAANALTLSLNVLALNAEYTDDVLDTTGVLRIESGSTRPWAPDWATTMAVDYAIDLHDLGELRANITYAYQTEQFMRNTQVNQSYTDADHIQDAYGLLNGRVSLYSANRHWELAFWGKNILDEEYKGNLVAASDSVAGVLLAVRGEPRTYGVEAIYRF</sequence>
<protein>
    <submittedName>
        <fullName evidence="16">TonB-dependent receptor</fullName>
    </submittedName>
</protein>
<evidence type="ECO:0000313" key="16">
    <source>
        <dbReference type="EMBL" id="MBN7797605.1"/>
    </source>
</evidence>
<keyword evidence="3 11" id="KW-1134">Transmembrane beta strand</keyword>
<keyword evidence="10 11" id="KW-0998">Cell outer membrane</keyword>
<evidence type="ECO:0000259" key="15">
    <source>
        <dbReference type="Pfam" id="PF07715"/>
    </source>
</evidence>
<accession>A0A939DGD0</accession>
<keyword evidence="6" id="KW-0408">Iron</keyword>
<evidence type="ECO:0000256" key="13">
    <source>
        <dbReference type="SAM" id="SignalP"/>
    </source>
</evidence>
<dbReference type="GO" id="GO:0009279">
    <property type="term" value="C:cell outer membrane"/>
    <property type="evidence" value="ECO:0007669"/>
    <property type="project" value="UniProtKB-SubCell"/>
</dbReference>
<comment type="caution">
    <text evidence="16">The sequence shown here is derived from an EMBL/GenBank/DDBJ whole genome shotgun (WGS) entry which is preliminary data.</text>
</comment>
<keyword evidence="13" id="KW-0732">Signal</keyword>
<comment type="subcellular location">
    <subcellularLocation>
        <location evidence="1 11">Cell outer membrane</location>
        <topology evidence="1 11">Multi-pass membrane protein</topology>
    </subcellularLocation>
</comment>
<dbReference type="PROSITE" id="PS52016">
    <property type="entry name" value="TONB_DEPENDENT_REC_3"/>
    <property type="match status" value="1"/>
</dbReference>
<dbReference type="SUPFAM" id="SSF56935">
    <property type="entry name" value="Porins"/>
    <property type="match status" value="1"/>
</dbReference>
<feature type="signal peptide" evidence="13">
    <location>
        <begin position="1"/>
        <end position="26"/>
    </location>
</feature>
<keyword evidence="8 12" id="KW-0798">TonB box</keyword>
<evidence type="ECO:0000256" key="12">
    <source>
        <dbReference type="RuleBase" id="RU003357"/>
    </source>
</evidence>
<evidence type="ECO:0000256" key="8">
    <source>
        <dbReference type="ARBA" id="ARBA00023077"/>
    </source>
</evidence>
<evidence type="ECO:0000256" key="11">
    <source>
        <dbReference type="PROSITE-ProRule" id="PRU01360"/>
    </source>
</evidence>
<dbReference type="PANTHER" id="PTHR32552:SF81">
    <property type="entry name" value="TONB-DEPENDENT OUTER MEMBRANE RECEPTOR"/>
    <property type="match status" value="1"/>
</dbReference>
<dbReference type="PANTHER" id="PTHR32552">
    <property type="entry name" value="FERRICHROME IRON RECEPTOR-RELATED"/>
    <property type="match status" value="1"/>
</dbReference>
<evidence type="ECO:0000313" key="17">
    <source>
        <dbReference type="Proteomes" id="UP000664303"/>
    </source>
</evidence>
<evidence type="ECO:0000256" key="1">
    <source>
        <dbReference type="ARBA" id="ARBA00004571"/>
    </source>
</evidence>
<feature type="chain" id="PRO_5037488271" evidence="13">
    <location>
        <begin position="27"/>
        <end position="786"/>
    </location>
</feature>
<dbReference type="InterPro" id="IPR000531">
    <property type="entry name" value="Beta-barrel_TonB"/>
</dbReference>
<evidence type="ECO:0000256" key="10">
    <source>
        <dbReference type="ARBA" id="ARBA00023237"/>
    </source>
</evidence>
<gene>
    <name evidence="16" type="ORF">JYP50_13425</name>
</gene>
<dbReference type="RefSeq" id="WP_206561056.1">
    <property type="nucleotide sequence ID" value="NZ_JAFKCZ010000009.1"/>
</dbReference>
<keyword evidence="7" id="KW-0406">Ion transport</keyword>
<reference evidence="16" key="1">
    <citation type="submission" date="2021-02" db="EMBL/GenBank/DDBJ databases">
        <title>PHA producing bacteria isolated from coastal sediment in Guangdong, Shenzhen.</title>
        <authorList>
            <person name="Zheng W."/>
            <person name="Yu S."/>
            <person name="Huang Y."/>
        </authorList>
    </citation>
    <scope>NUCLEOTIDE SEQUENCE</scope>
    <source>
        <strain evidence="16">TN14-10</strain>
    </source>
</reference>
<dbReference type="Proteomes" id="UP000664303">
    <property type="component" value="Unassembled WGS sequence"/>
</dbReference>
<keyword evidence="2 11" id="KW-0813">Transport</keyword>
<evidence type="ECO:0000256" key="4">
    <source>
        <dbReference type="ARBA" id="ARBA00022496"/>
    </source>
</evidence>
<keyword evidence="17" id="KW-1185">Reference proteome</keyword>
<feature type="domain" description="TonB-dependent receptor plug" evidence="15">
    <location>
        <begin position="46"/>
        <end position="153"/>
    </location>
</feature>
<keyword evidence="5 11" id="KW-0812">Transmembrane</keyword>
<dbReference type="Gene3D" id="2.40.170.20">
    <property type="entry name" value="TonB-dependent receptor, beta-barrel domain"/>
    <property type="match status" value="1"/>
</dbReference>
<comment type="similarity">
    <text evidence="11 12">Belongs to the TonB-dependent receptor family.</text>
</comment>
<dbReference type="InterPro" id="IPR039426">
    <property type="entry name" value="TonB-dep_rcpt-like"/>
</dbReference>
<dbReference type="InterPro" id="IPR012910">
    <property type="entry name" value="Plug_dom"/>
</dbReference>
<feature type="domain" description="TonB-dependent receptor-like beta-barrel" evidence="14">
    <location>
        <begin position="315"/>
        <end position="748"/>
    </location>
</feature>
<evidence type="ECO:0000259" key="14">
    <source>
        <dbReference type="Pfam" id="PF00593"/>
    </source>
</evidence>
<evidence type="ECO:0000256" key="7">
    <source>
        <dbReference type="ARBA" id="ARBA00023065"/>
    </source>
</evidence>
<dbReference type="AlphaFoldDB" id="A0A939DGD0"/>
<dbReference type="Pfam" id="PF07715">
    <property type="entry name" value="Plug"/>
    <property type="match status" value="1"/>
</dbReference>
<evidence type="ECO:0000256" key="5">
    <source>
        <dbReference type="ARBA" id="ARBA00022692"/>
    </source>
</evidence>
<keyword evidence="16" id="KW-0675">Receptor</keyword>